<dbReference type="AlphaFoldDB" id="F9FMB3"/>
<comment type="caution">
    <text evidence="1">The sequence shown here is derived from an EMBL/GenBank/DDBJ whole genome shotgun (WGS) entry which is preliminary data.</text>
</comment>
<dbReference type="EMBL" id="AFQF01002281">
    <property type="protein sequence ID" value="EGU81940.1"/>
    <property type="molecule type" value="Genomic_DNA"/>
</dbReference>
<evidence type="ECO:0000313" key="1">
    <source>
        <dbReference type="EMBL" id="EGU81940.1"/>
    </source>
</evidence>
<organism evidence="1">
    <name type="scientific">Fusarium oxysporum (strain Fo5176)</name>
    <name type="common">Fusarium vascular wilt</name>
    <dbReference type="NCBI Taxonomy" id="660025"/>
    <lineage>
        <taxon>Eukaryota</taxon>
        <taxon>Fungi</taxon>
        <taxon>Dikarya</taxon>
        <taxon>Ascomycota</taxon>
        <taxon>Pezizomycotina</taxon>
        <taxon>Sordariomycetes</taxon>
        <taxon>Hypocreomycetidae</taxon>
        <taxon>Hypocreales</taxon>
        <taxon>Nectriaceae</taxon>
        <taxon>Fusarium</taxon>
        <taxon>Fusarium oxysporum species complex</taxon>
    </lineage>
</organism>
<dbReference type="OrthoDB" id="10275338at2759"/>
<protein>
    <submittedName>
        <fullName evidence="1">Uncharacterized protein</fullName>
    </submittedName>
</protein>
<proteinExistence type="predicted"/>
<accession>F9FMB3</accession>
<sequence>MSKQHSHTFTRPLARRFEYLKRTRPSTLVSSFSQDINFQANQHSHYYTLHYTTFPTANMCTINVEIKKCGTCYHKIKETHAVPKQCESYKDGKGCSGISYPENFKWLLKTHCPKCKENDKK</sequence>
<name>F9FMB3_FUSOF</name>
<gene>
    <name evidence="1" type="ORF">FOXB_07543</name>
</gene>
<reference evidence="1" key="1">
    <citation type="journal article" date="2012" name="Mol. Plant Microbe Interact.">
        <title>A highly conserved effector in Fusarium oxysporum is required for full virulence on Arabidopsis.</title>
        <authorList>
            <person name="Thatcher L.F."/>
            <person name="Gardiner D.M."/>
            <person name="Kazan K."/>
            <person name="Manners J."/>
        </authorList>
    </citation>
    <scope>NUCLEOTIDE SEQUENCE [LARGE SCALE GENOMIC DNA]</scope>
    <source>
        <strain evidence="1">Fo5176</strain>
    </source>
</reference>